<evidence type="ECO:0000313" key="2">
    <source>
        <dbReference type="Proteomes" id="UP001151532"/>
    </source>
</evidence>
<dbReference type="Proteomes" id="UP001151532">
    <property type="component" value="Chromosome 6"/>
</dbReference>
<keyword evidence="2" id="KW-1185">Reference proteome</keyword>
<accession>A0A9Q0T2U7</accession>
<gene>
    <name evidence="1" type="ORF">OIU79_012036</name>
</gene>
<comment type="caution">
    <text evidence="1">The sequence shown here is derived from an EMBL/GenBank/DDBJ whole genome shotgun (WGS) entry which is preliminary data.</text>
</comment>
<dbReference type="EMBL" id="JAPFFK010000017">
    <property type="protein sequence ID" value="KAJ6698658.1"/>
    <property type="molecule type" value="Genomic_DNA"/>
</dbReference>
<dbReference type="AlphaFoldDB" id="A0A9Q0T2U7"/>
<sequence>MFSHTRGQNPQHYALIYFLREHPLMTSGKNIQFKKCPVLGSSTLSHITSCSPQNGVGGAL</sequence>
<evidence type="ECO:0000313" key="1">
    <source>
        <dbReference type="EMBL" id="KAJ6698658.1"/>
    </source>
</evidence>
<reference evidence="1" key="1">
    <citation type="submission" date="2022-11" db="EMBL/GenBank/DDBJ databases">
        <authorList>
            <person name="Hyden B.L."/>
            <person name="Feng K."/>
            <person name="Yates T."/>
            <person name="Jawdy S."/>
            <person name="Smart L.B."/>
            <person name="Muchero W."/>
        </authorList>
    </citation>
    <scope>NUCLEOTIDE SEQUENCE</scope>
    <source>
        <tissue evidence="1">Shoot tip</tissue>
    </source>
</reference>
<protein>
    <submittedName>
        <fullName evidence="1">Uncharacterized protein</fullName>
    </submittedName>
</protein>
<reference evidence="1" key="2">
    <citation type="journal article" date="2023" name="Int. J. Mol. Sci.">
        <title>De Novo Assembly and Annotation of 11 Diverse Shrub Willow (Salix) Genomes Reveals Novel Gene Organization in Sex-Linked Regions.</title>
        <authorList>
            <person name="Hyden B."/>
            <person name="Feng K."/>
            <person name="Yates T.B."/>
            <person name="Jawdy S."/>
            <person name="Cereghino C."/>
            <person name="Smart L.B."/>
            <person name="Muchero W."/>
        </authorList>
    </citation>
    <scope>NUCLEOTIDE SEQUENCE</scope>
    <source>
        <tissue evidence="1">Shoot tip</tissue>
    </source>
</reference>
<organism evidence="1 2">
    <name type="scientific">Salix purpurea</name>
    <name type="common">Purple osier willow</name>
    <dbReference type="NCBI Taxonomy" id="77065"/>
    <lineage>
        <taxon>Eukaryota</taxon>
        <taxon>Viridiplantae</taxon>
        <taxon>Streptophyta</taxon>
        <taxon>Embryophyta</taxon>
        <taxon>Tracheophyta</taxon>
        <taxon>Spermatophyta</taxon>
        <taxon>Magnoliopsida</taxon>
        <taxon>eudicotyledons</taxon>
        <taxon>Gunneridae</taxon>
        <taxon>Pentapetalae</taxon>
        <taxon>rosids</taxon>
        <taxon>fabids</taxon>
        <taxon>Malpighiales</taxon>
        <taxon>Salicaceae</taxon>
        <taxon>Saliceae</taxon>
        <taxon>Salix</taxon>
    </lineage>
</organism>
<proteinExistence type="predicted"/>
<name>A0A9Q0T2U7_SALPP</name>